<dbReference type="EMBL" id="CAMXCT030001480">
    <property type="protein sequence ID" value="CAL4777776.1"/>
    <property type="molecule type" value="Genomic_DNA"/>
</dbReference>
<evidence type="ECO:0000313" key="4">
    <source>
        <dbReference type="EMBL" id="CAL4777776.1"/>
    </source>
</evidence>
<keyword evidence="5" id="KW-1185">Reference proteome</keyword>
<feature type="region of interest" description="Disordered" evidence="1">
    <location>
        <begin position="275"/>
        <end position="327"/>
    </location>
</feature>
<evidence type="ECO:0000256" key="1">
    <source>
        <dbReference type="SAM" id="MobiDB-lite"/>
    </source>
</evidence>
<dbReference type="Proteomes" id="UP001152797">
    <property type="component" value="Unassembled WGS sequence"/>
</dbReference>
<gene>
    <name evidence="2" type="ORF">C1SCF055_LOCUS17450</name>
</gene>
<comment type="caution">
    <text evidence="2">The sequence shown here is derived from an EMBL/GenBank/DDBJ whole genome shotgun (WGS) entry which is preliminary data.</text>
</comment>
<evidence type="ECO:0000313" key="2">
    <source>
        <dbReference type="EMBL" id="CAI3990464.1"/>
    </source>
</evidence>
<feature type="compositionally biased region" description="Polar residues" evidence="1">
    <location>
        <begin position="227"/>
        <end position="236"/>
    </location>
</feature>
<dbReference type="Gene3D" id="3.90.228.10">
    <property type="match status" value="1"/>
</dbReference>
<evidence type="ECO:0000313" key="5">
    <source>
        <dbReference type="Proteomes" id="UP001152797"/>
    </source>
</evidence>
<feature type="compositionally biased region" description="Basic and acidic residues" evidence="1">
    <location>
        <begin position="383"/>
        <end position="401"/>
    </location>
</feature>
<reference evidence="2" key="1">
    <citation type="submission" date="2022-10" db="EMBL/GenBank/DDBJ databases">
        <authorList>
            <person name="Chen Y."/>
            <person name="Dougan E. K."/>
            <person name="Chan C."/>
            <person name="Rhodes N."/>
            <person name="Thang M."/>
        </authorList>
    </citation>
    <scope>NUCLEOTIDE SEQUENCE</scope>
</reference>
<dbReference type="EMBL" id="CAMXCT010001480">
    <property type="protein sequence ID" value="CAI3990464.1"/>
    <property type="molecule type" value="Genomic_DNA"/>
</dbReference>
<keyword evidence="4" id="KW-0548">Nucleotidyltransferase</keyword>
<keyword evidence="4" id="KW-0695">RNA-directed DNA polymerase</keyword>
<name>A0A9P1CES4_9DINO</name>
<organism evidence="2">
    <name type="scientific">Cladocopium goreaui</name>
    <dbReference type="NCBI Taxonomy" id="2562237"/>
    <lineage>
        <taxon>Eukaryota</taxon>
        <taxon>Sar</taxon>
        <taxon>Alveolata</taxon>
        <taxon>Dinophyceae</taxon>
        <taxon>Suessiales</taxon>
        <taxon>Symbiodiniaceae</taxon>
        <taxon>Cladocopium</taxon>
    </lineage>
</organism>
<feature type="region of interest" description="Disordered" evidence="1">
    <location>
        <begin position="377"/>
        <end position="401"/>
    </location>
</feature>
<feature type="compositionally biased region" description="Basic and acidic residues" evidence="1">
    <location>
        <begin position="237"/>
        <end position="250"/>
    </location>
</feature>
<sequence length="1982" mass="221240">MQPTEAGDKTIANACAENVEASDHGNASCFATQCNASSKPDTQDLHVTKMTMHEPGTCQKTDVHQQALAFFQHQDLPETQLNTCEASDTSRLYIDGVPQVPMHPNSLSSKHKELTDLSNHAVDAYTDTHTSTHKFEKTDQTKHHCTNHRIPKNEQPGFAFQVESTDLSLYSVVEYDRTTPPKTAAKFVASVPNALPFTAAWASGSSQSVYRDAADCTDQPCTDYLRNSSCLPTMTHPQDKHKDEERQHEDDLTNNVVYHPNGAVVTFFNIHQQQLQHKNSHDKHTATAQAHATTPDPWEHDDPWKGKLIIPQKNNTDKQPLTDDTTKHQFSFPQHVSKADVEANISPPSELFIQHEAQQAYEQAILPYATKGGVTGFSTNKRKSAEDAKDSPPRLKKSKEDACAKQVPSGQQKTACHFPGFPFQPGAPEDTASCTATQVTLDADKVVLVGHRLEHLHRIKVPGHATVGQIVTAEAKLHDLPPPTKAMSIVGTHIPVYVVPQHEQIILLEDGNKECICKCPQFSDVLPPEIQGLERIIALWSQKGWVANDEMTYYMKMLKNQEFANTTDPLILAGTPDDQEVLAEWVLTASEKAVQSGGPLCIHTACLRNNHWFPVSAMFRDDTISLHTTVDEKDMVAEWIESALGHPITCHAHVIGSTFPADCGFQALAWILNKAAGEVRTCPMQISEAIQWRLLFAQHLVNQEADKCITSKLLLGGTTAEAHVQEIANMLNEHGVSSQRIPTVVQQLVKSLGHASLKATVGSARPWADLKAKATASKPPIQLVLAEELQAKVAERLQTGKPMGSRKNKANKKPSAEKWVTPAAAQVQIPPGIFQQQDGTPLVQVNINEIQVKQRGVVVLNIQDAKPYLNLHAPLSKEGIGMLILDFQSDELPTQHQVIKFPANCPETQEPMILTAALVQLGAQAVTRLMPAQPAGIEQIETKVVRAVLYKDQYPNAWEALIAKPVKAMLTMDHFSQLEPSDILDVWDRQFLNKQYQRVRPDQADMFSVVFRLSADKASQVMTHNSVDGVFFEPRTESGREPCRLHRIVWLPKKSFADTVVAKQATPVETAIARSGDRFGLRVNKAEAQQVHQQHRPDIAYLDGSTTKQYRIAPLPFGTTKKSLQQVFGTWGWNARASHTQGLTPDKQGLVWVALATEAPEFWVFTMVHGDVLISEHNVQRQSQAQPVGAPVASFKTLKHLTSTAKTQQGGEDAAKDPWLMHDPWSTAYAAQTKQRTPSASQLAAIEANVHKKVMASVQEKISQERQPDMDMDTGGDSRVAQLEQQVSMLTSNVQQITGSFSEFKHQQTTHNSQVAHQVQALKQQADQQQHTMQSLLDQKLEEQMTRIEVIDHVFSDHAAVCAHFEMFGTEQHMYQWRVPKPLPWDECQVPLHSANFQVDSIDNPEKASQSIAEEWRAVLKAQGFGHFPTWWRNVPEKFAHAPAEIPCDLPTAEELSGICLVVEREVRRNEKVLQAELVAKGKANRVMNPNKIFKDFAKPKAAPVSVLQDECEVAVIEVDYDQQAVILDKHQQFGPGEIMTPHGPVSPIAMCEDMIWLESVEGFAPGQTLREEHFIGQLEELFQRFSDEWKMRWDQHKDIPAAHWQPLQDFFDLAQPRGPAQTYAPISVQQWKKAISKKKRNAAQGPDGWNRQDLMMLPDDLTQAILDIITKVEKQEMQWPRQWLCGIVHSLEKHEGCPKMSADPGLKLDHVQSCCIGFTRFTGIGMQTGFFVMRLVNQWTSGKLQCKNSLAEYQRLSHCLLDHDSTGPSDWMNVCWFFLAMQVLRQELGAVAASAAQRSRRFDVARKSERASHLFSKVGRTKHPGFSHSGQIEDSQLWLRYLGYRRARRSKRPVAIKGAIEAPSLDPWPNELLLWYPCGNPEEATSASEGSFQSSPRQRRAGIHLTETLTSLVGSAVLLCRVTLGDVHYTDSAPDLAAVQSARSVGKDALVAHASKGRKDFVLFQEEQLYPEFLLELKNTE</sequence>
<dbReference type="EMBL" id="CAMXCT020001480">
    <property type="protein sequence ID" value="CAL1143839.1"/>
    <property type="molecule type" value="Genomic_DNA"/>
</dbReference>
<protein>
    <submittedName>
        <fullName evidence="4">RNA-directed DNA polymerase from transposon BS</fullName>
    </submittedName>
</protein>
<reference evidence="3" key="2">
    <citation type="submission" date="2024-04" db="EMBL/GenBank/DDBJ databases">
        <authorList>
            <person name="Chen Y."/>
            <person name="Shah S."/>
            <person name="Dougan E. K."/>
            <person name="Thang M."/>
            <person name="Chan C."/>
        </authorList>
    </citation>
    <scope>NUCLEOTIDE SEQUENCE [LARGE SCALE GENOMIC DNA]</scope>
</reference>
<evidence type="ECO:0000313" key="3">
    <source>
        <dbReference type="EMBL" id="CAL1143839.1"/>
    </source>
</evidence>
<proteinExistence type="predicted"/>
<accession>A0A9P1CES4</accession>
<feature type="region of interest" description="Disordered" evidence="1">
    <location>
        <begin position="227"/>
        <end position="250"/>
    </location>
</feature>
<dbReference type="GO" id="GO:0003964">
    <property type="term" value="F:RNA-directed DNA polymerase activity"/>
    <property type="evidence" value="ECO:0007669"/>
    <property type="project" value="UniProtKB-KW"/>
</dbReference>
<keyword evidence="4" id="KW-0808">Transferase</keyword>